<gene>
    <name evidence="1" type="ORF">BDY19DRAFT_661523</name>
</gene>
<evidence type="ECO:0000313" key="1">
    <source>
        <dbReference type="EMBL" id="KAI0083449.1"/>
    </source>
</evidence>
<accession>A0ACB8TNB4</accession>
<evidence type="ECO:0000313" key="2">
    <source>
        <dbReference type="Proteomes" id="UP001055072"/>
    </source>
</evidence>
<proteinExistence type="predicted"/>
<comment type="caution">
    <text evidence="1">The sequence shown here is derived from an EMBL/GenBank/DDBJ whole genome shotgun (WGS) entry which is preliminary data.</text>
</comment>
<name>A0ACB8TNB4_9APHY</name>
<reference evidence="1" key="1">
    <citation type="journal article" date="2021" name="Environ. Microbiol.">
        <title>Gene family expansions and transcriptome signatures uncover fungal adaptations to wood decay.</title>
        <authorList>
            <person name="Hage H."/>
            <person name="Miyauchi S."/>
            <person name="Viragh M."/>
            <person name="Drula E."/>
            <person name="Min B."/>
            <person name="Chaduli D."/>
            <person name="Navarro D."/>
            <person name="Favel A."/>
            <person name="Norest M."/>
            <person name="Lesage-Meessen L."/>
            <person name="Balint B."/>
            <person name="Merenyi Z."/>
            <person name="de Eugenio L."/>
            <person name="Morin E."/>
            <person name="Martinez A.T."/>
            <person name="Baldrian P."/>
            <person name="Stursova M."/>
            <person name="Martinez M.J."/>
            <person name="Novotny C."/>
            <person name="Magnuson J.K."/>
            <person name="Spatafora J.W."/>
            <person name="Maurice S."/>
            <person name="Pangilinan J."/>
            <person name="Andreopoulos W."/>
            <person name="LaButti K."/>
            <person name="Hundley H."/>
            <person name="Na H."/>
            <person name="Kuo A."/>
            <person name="Barry K."/>
            <person name="Lipzen A."/>
            <person name="Henrissat B."/>
            <person name="Riley R."/>
            <person name="Ahrendt S."/>
            <person name="Nagy L.G."/>
            <person name="Grigoriev I.V."/>
            <person name="Martin F."/>
            <person name="Rosso M.N."/>
        </authorList>
    </citation>
    <scope>NUCLEOTIDE SEQUENCE</scope>
    <source>
        <strain evidence="1">CBS 384.51</strain>
    </source>
</reference>
<dbReference type="EMBL" id="MU274965">
    <property type="protein sequence ID" value="KAI0083449.1"/>
    <property type="molecule type" value="Genomic_DNA"/>
</dbReference>
<protein>
    <submittedName>
        <fullName evidence="1">Uncharacterized protein</fullName>
    </submittedName>
</protein>
<keyword evidence="2" id="KW-1185">Reference proteome</keyword>
<dbReference type="Proteomes" id="UP001055072">
    <property type="component" value="Unassembled WGS sequence"/>
</dbReference>
<organism evidence="1 2">
    <name type="scientific">Irpex rosettiformis</name>
    <dbReference type="NCBI Taxonomy" id="378272"/>
    <lineage>
        <taxon>Eukaryota</taxon>
        <taxon>Fungi</taxon>
        <taxon>Dikarya</taxon>
        <taxon>Basidiomycota</taxon>
        <taxon>Agaricomycotina</taxon>
        <taxon>Agaricomycetes</taxon>
        <taxon>Polyporales</taxon>
        <taxon>Irpicaceae</taxon>
        <taxon>Irpex</taxon>
    </lineage>
</organism>
<sequence length="150" mass="16164">MWLGRPPRPNPQSPPTAGRRYYEGSQYTSSSSKILEFTGHALSSASTRHNSPCSCVILKLYLFPLANCLRLNKAFDSSEIFASASNSSMPFPSSSSSSSSPSLSPSPAKQQLWLSWPKPSIHGSSSTLTASATYTCLLKRTLLSVGPRCC</sequence>